<keyword evidence="3" id="KW-1133">Transmembrane helix</keyword>
<evidence type="ECO:0000256" key="1">
    <source>
        <dbReference type="ARBA" id="ARBA00004141"/>
    </source>
</evidence>
<dbReference type="PANTHER" id="PTHR11360:SF305">
    <property type="entry name" value="MAJOR FACILITATOR SUPERFAMILY (MFS) PROFILE DOMAIN-CONTAINING PROTEIN"/>
    <property type="match status" value="1"/>
</dbReference>
<dbReference type="InterPro" id="IPR050327">
    <property type="entry name" value="Proton-linked_MCT"/>
</dbReference>
<feature type="transmembrane region" description="Helical" evidence="3">
    <location>
        <begin position="85"/>
        <end position="107"/>
    </location>
</feature>
<evidence type="ECO:0000256" key="2">
    <source>
        <dbReference type="ARBA" id="ARBA00006727"/>
    </source>
</evidence>
<keyword evidence="3" id="KW-0812">Transmembrane</keyword>
<keyword evidence="3" id="KW-0472">Membrane</keyword>
<feature type="domain" description="Major facilitator superfamily (MFS) profile" evidence="4">
    <location>
        <begin position="249"/>
        <end position="443"/>
    </location>
</feature>
<gene>
    <name evidence="5" type="ORF">BS50DRAFT_568886</name>
</gene>
<evidence type="ECO:0000313" key="5">
    <source>
        <dbReference type="EMBL" id="PSN73321.1"/>
    </source>
</evidence>
<dbReference type="InterPro" id="IPR011701">
    <property type="entry name" value="MFS"/>
</dbReference>
<feature type="transmembrane region" description="Helical" evidence="3">
    <location>
        <begin position="373"/>
        <end position="393"/>
    </location>
</feature>
<evidence type="ECO:0000259" key="4">
    <source>
        <dbReference type="PROSITE" id="PS50850"/>
    </source>
</evidence>
<dbReference type="Pfam" id="PF07690">
    <property type="entry name" value="MFS_1"/>
    <property type="match status" value="1"/>
</dbReference>
<feature type="transmembrane region" description="Helical" evidence="3">
    <location>
        <begin position="310"/>
        <end position="331"/>
    </location>
</feature>
<feature type="transmembrane region" description="Helical" evidence="3">
    <location>
        <begin position="278"/>
        <end position="298"/>
    </location>
</feature>
<feature type="transmembrane region" description="Helical" evidence="3">
    <location>
        <begin position="176"/>
        <end position="196"/>
    </location>
</feature>
<reference evidence="5 6" key="1">
    <citation type="journal article" date="2018" name="Front. Microbiol.">
        <title>Genome-Wide Analysis of Corynespora cassiicola Leaf Fall Disease Putative Effectors.</title>
        <authorList>
            <person name="Lopez D."/>
            <person name="Ribeiro S."/>
            <person name="Label P."/>
            <person name="Fumanal B."/>
            <person name="Venisse J.S."/>
            <person name="Kohler A."/>
            <person name="de Oliveira R.R."/>
            <person name="Labutti K."/>
            <person name="Lipzen A."/>
            <person name="Lail K."/>
            <person name="Bauer D."/>
            <person name="Ohm R.A."/>
            <person name="Barry K.W."/>
            <person name="Spatafora J."/>
            <person name="Grigoriev I.V."/>
            <person name="Martin F.M."/>
            <person name="Pujade-Renaud V."/>
        </authorList>
    </citation>
    <scope>NUCLEOTIDE SEQUENCE [LARGE SCALE GENOMIC DNA]</scope>
    <source>
        <strain evidence="5 6">Philippines</strain>
    </source>
</reference>
<dbReference type="InterPro" id="IPR020846">
    <property type="entry name" value="MFS_dom"/>
</dbReference>
<sequence>MTTTTTTTAIELNPHSALQLQQLGSRTAEVDPAPEAHDNDDSGIPDGGAGWTVLAGCAVIAWWMVGTPYSWGVIQSVLVEEGVSSPSVLSFVGSLSLGLVAALALLNARIMRSFGPRKIAMLGIVLMATSDLLSSWTLNTVGALFATSGVLKGIGLSLCAPPLSSIPAQYFNRKRGLANGIVFAAGGLGGAILSFAIDALASHLGPGWAFRVLALMTITTGLPAAFLIKQRVPFPRSGLVDWRLFKSLTFVAIFMATFVGTFTLYVPPFFIPLYAKSINLSSTTGAGLLAGYNFASAVGRVGCGHLCDRIGPLNVFLMSMILTSLSMLALWPVSTSLVPMVAFVVVNGISNGSFFSTLPTVVGNVFGSARLSVTMGMFVTGYGGGYLMGAPIAGYILDAYGGADSGFQAYRPAMYYAGSLAISAAGLIALARFRIKPNVWAKI</sequence>
<proteinExistence type="inferred from homology"/>
<feature type="transmembrane region" description="Helical" evidence="3">
    <location>
        <begin position="248"/>
        <end position="266"/>
    </location>
</feature>
<dbReference type="InterPro" id="IPR036259">
    <property type="entry name" value="MFS_trans_sf"/>
</dbReference>
<dbReference type="PANTHER" id="PTHR11360">
    <property type="entry name" value="MONOCARBOXYLATE TRANSPORTER"/>
    <property type="match status" value="1"/>
</dbReference>
<dbReference type="EMBL" id="KZ678129">
    <property type="protein sequence ID" value="PSN73321.1"/>
    <property type="molecule type" value="Genomic_DNA"/>
</dbReference>
<dbReference type="Proteomes" id="UP000240883">
    <property type="component" value="Unassembled WGS sequence"/>
</dbReference>
<feature type="transmembrane region" description="Helical" evidence="3">
    <location>
        <begin position="413"/>
        <end position="433"/>
    </location>
</feature>
<protein>
    <submittedName>
        <fullName evidence="5">Major facilitator superfamily transporter</fullName>
    </submittedName>
</protein>
<dbReference type="SUPFAM" id="SSF103473">
    <property type="entry name" value="MFS general substrate transporter"/>
    <property type="match status" value="1"/>
</dbReference>
<feature type="transmembrane region" description="Helical" evidence="3">
    <location>
        <begin position="337"/>
        <end position="361"/>
    </location>
</feature>
<comment type="subcellular location">
    <subcellularLocation>
        <location evidence="1">Membrane</location>
        <topology evidence="1">Multi-pass membrane protein</topology>
    </subcellularLocation>
</comment>
<dbReference type="GO" id="GO:0022857">
    <property type="term" value="F:transmembrane transporter activity"/>
    <property type="evidence" value="ECO:0007669"/>
    <property type="project" value="InterPro"/>
</dbReference>
<organism evidence="5 6">
    <name type="scientific">Corynespora cassiicola Philippines</name>
    <dbReference type="NCBI Taxonomy" id="1448308"/>
    <lineage>
        <taxon>Eukaryota</taxon>
        <taxon>Fungi</taxon>
        <taxon>Dikarya</taxon>
        <taxon>Ascomycota</taxon>
        <taxon>Pezizomycotina</taxon>
        <taxon>Dothideomycetes</taxon>
        <taxon>Pleosporomycetidae</taxon>
        <taxon>Pleosporales</taxon>
        <taxon>Corynesporascaceae</taxon>
        <taxon>Corynespora</taxon>
    </lineage>
</organism>
<name>A0A2T2P6J7_CORCC</name>
<evidence type="ECO:0000256" key="3">
    <source>
        <dbReference type="SAM" id="Phobius"/>
    </source>
</evidence>
<dbReference type="Gene3D" id="1.20.1250.20">
    <property type="entry name" value="MFS general substrate transporter like domains"/>
    <property type="match status" value="2"/>
</dbReference>
<feature type="transmembrane region" description="Helical" evidence="3">
    <location>
        <begin position="208"/>
        <end position="228"/>
    </location>
</feature>
<dbReference type="AlphaFoldDB" id="A0A2T2P6J7"/>
<dbReference type="PROSITE" id="PS50850">
    <property type="entry name" value="MFS"/>
    <property type="match status" value="1"/>
</dbReference>
<dbReference type="OrthoDB" id="6499973at2759"/>
<dbReference type="GO" id="GO:0016020">
    <property type="term" value="C:membrane"/>
    <property type="evidence" value="ECO:0007669"/>
    <property type="project" value="UniProtKB-SubCell"/>
</dbReference>
<accession>A0A2T2P6J7</accession>
<comment type="similarity">
    <text evidence="2">Belongs to the major facilitator superfamily. Monocarboxylate porter (TC 2.A.1.13) family.</text>
</comment>
<evidence type="ECO:0000313" key="6">
    <source>
        <dbReference type="Proteomes" id="UP000240883"/>
    </source>
</evidence>
<keyword evidence="6" id="KW-1185">Reference proteome</keyword>
<feature type="transmembrane region" description="Helical" evidence="3">
    <location>
        <begin position="48"/>
        <end position="65"/>
    </location>
</feature>